<evidence type="ECO:0000256" key="4">
    <source>
        <dbReference type="ARBA" id="ARBA00023235"/>
    </source>
</evidence>
<dbReference type="OrthoDB" id="9814548at2"/>
<gene>
    <name evidence="8" type="ORF">SAMN04488104_101934</name>
</gene>
<evidence type="ECO:0000256" key="1">
    <source>
        <dbReference type="ARBA" id="ARBA00000971"/>
    </source>
</evidence>
<evidence type="ECO:0000259" key="7">
    <source>
        <dbReference type="PROSITE" id="PS50059"/>
    </source>
</evidence>
<dbReference type="EC" id="5.2.1.8" evidence="6"/>
<dbReference type="PANTHER" id="PTHR43811">
    <property type="entry name" value="FKBP-TYPE PEPTIDYL-PROLYL CIS-TRANS ISOMERASE FKPA"/>
    <property type="match status" value="1"/>
</dbReference>
<dbReference type="SUPFAM" id="SSF54534">
    <property type="entry name" value="FKBP-like"/>
    <property type="match status" value="1"/>
</dbReference>
<dbReference type="InterPro" id="IPR001179">
    <property type="entry name" value="PPIase_FKBP_dom"/>
</dbReference>
<dbReference type="AlphaFoldDB" id="A0A1G6SYZ3"/>
<comment type="catalytic activity">
    <reaction evidence="1 5 6">
        <text>[protein]-peptidylproline (omega=180) = [protein]-peptidylproline (omega=0)</text>
        <dbReference type="Rhea" id="RHEA:16237"/>
        <dbReference type="Rhea" id="RHEA-COMP:10747"/>
        <dbReference type="Rhea" id="RHEA-COMP:10748"/>
        <dbReference type="ChEBI" id="CHEBI:83833"/>
        <dbReference type="ChEBI" id="CHEBI:83834"/>
        <dbReference type="EC" id="5.2.1.8"/>
    </reaction>
</comment>
<sequence length="184" mass="20503">MMKIKSIYFLIGTFLVLLISSCEPNNPFDTGPTYDVEANLEIDREKIEEYLATAEIDSLYRVYDRGVVVIVQEEGVGTRPVAGSVVYADYTGSLISDGTVFDTSIESVAIENDIFNEDRTYQPIEFSIGTGGVIPGWDIGFQRLRPGSKAVLIIPSPYAYRDNERELIPANSVLRFDVVFRGLD</sequence>
<proteinExistence type="inferred from homology"/>
<keyword evidence="4 5" id="KW-0413">Isomerase</keyword>
<dbReference type="Gene3D" id="3.10.50.40">
    <property type="match status" value="1"/>
</dbReference>
<evidence type="ECO:0000256" key="5">
    <source>
        <dbReference type="PROSITE-ProRule" id="PRU00277"/>
    </source>
</evidence>
<reference evidence="9" key="1">
    <citation type="submission" date="2016-10" db="EMBL/GenBank/DDBJ databases">
        <authorList>
            <person name="Varghese N."/>
            <person name="Submissions S."/>
        </authorList>
    </citation>
    <scope>NUCLEOTIDE SEQUENCE [LARGE SCALE GENOMIC DNA]</scope>
    <source>
        <strain evidence="9">DSM 23095</strain>
    </source>
</reference>
<evidence type="ECO:0000256" key="6">
    <source>
        <dbReference type="RuleBase" id="RU003915"/>
    </source>
</evidence>
<dbReference type="EMBL" id="FNAC01000019">
    <property type="protein sequence ID" value="SDD21315.1"/>
    <property type="molecule type" value="Genomic_DNA"/>
</dbReference>
<dbReference type="InterPro" id="IPR046357">
    <property type="entry name" value="PPIase_dom_sf"/>
</dbReference>
<name>A0A1G6SYZ3_9BACT</name>
<dbReference type="Proteomes" id="UP000199060">
    <property type="component" value="Unassembled WGS sequence"/>
</dbReference>
<evidence type="ECO:0000313" key="8">
    <source>
        <dbReference type="EMBL" id="SDD21315.1"/>
    </source>
</evidence>
<evidence type="ECO:0000256" key="3">
    <source>
        <dbReference type="ARBA" id="ARBA00023110"/>
    </source>
</evidence>
<evidence type="ECO:0000313" key="9">
    <source>
        <dbReference type="Proteomes" id="UP000199060"/>
    </source>
</evidence>
<comment type="similarity">
    <text evidence="2 6">Belongs to the FKBP-type PPIase family.</text>
</comment>
<organism evidence="8 9">
    <name type="scientific">Algoriphagus faecimaris</name>
    <dbReference type="NCBI Taxonomy" id="686796"/>
    <lineage>
        <taxon>Bacteria</taxon>
        <taxon>Pseudomonadati</taxon>
        <taxon>Bacteroidota</taxon>
        <taxon>Cytophagia</taxon>
        <taxon>Cytophagales</taxon>
        <taxon>Cyclobacteriaceae</taxon>
        <taxon>Algoriphagus</taxon>
    </lineage>
</organism>
<dbReference type="Pfam" id="PF00254">
    <property type="entry name" value="FKBP_C"/>
    <property type="match status" value="1"/>
</dbReference>
<dbReference type="PROSITE" id="PS51257">
    <property type="entry name" value="PROKAR_LIPOPROTEIN"/>
    <property type="match status" value="1"/>
</dbReference>
<keyword evidence="3 5" id="KW-0697">Rotamase</keyword>
<keyword evidence="9" id="KW-1185">Reference proteome</keyword>
<dbReference type="PANTHER" id="PTHR43811:SF19">
    <property type="entry name" value="39 KDA FK506-BINDING NUCLEAR PROTEIN"/>
    <property type="match status" value="1"/>
</dbReference>
<dbReference type="RefSeq" id="WP_087939606.1">
    <property type="nucleotide sequence ID" value="NZ_FNAC01000019.1"/>
</dbReference>
<protein>
    <recommendedName>
        <fullName evidence="6">Peptidyl-prolyl cis-trans isomerase</fullName>
        <ecNumber evidence="6">5.2.1.8</ecNumber>
    </recommendedName>
</protein>
<dbReference type="GO" id="GO:0003755">
    <property type="term" value="F:peptidyl-prolyl cis-trans isomerase activity"/>
    <property type="evidence" value="ECO:0007669"/>
    <property type="project" value="UniProtKB-UniRule"/>
</dbReference>
<feature type="domain" description="PPIase FKBP-type" evidence="7">
    <location>
        <begin position="83"/>
        <end position="184"/>
    </location>
</feature>
<dbReference type="PROSITE" id="PS50059">
    <property type="entry name" value="FKBP_PPIASE"/>
    <property type="match status" value="1"/>
</dbReference>
<evidence type="ECO:0000256" key="2">
    <source>
        <dbReference type="ARBA" id="ARBA00006577"/>
    </source>
</evidence>
<accession>A0A1G6SYZ3</accession>
<dbReference type="STRING" id="686796.SAMN04488104_101934"/>